<comment type="caution">
    <text evidence="4">The sequence shown here is derived from an EMBL/GenBank/DDBJ whole genome shotgun (WGS) entry which is preliminary data.</text>
</comment>
<dbReference type="GO" id="GO:0001228">
    <property type="term" value="F:DNA-binding transcription activator activity, RNA polymerase II-specific"/>
    <property type="evidence" value="ECO:0007669"/>
    <property type="project" value="TreeGrafter"/>
</dbReference>
<keyword evidence="1" id="KW-0805">Transcription regulation</keyword>
<evidence type="ECO:0008006" key="6">
    <source>
        <dbReference type="Google" id="ProtNLM"/>
    </source>
</evidence>
<dbReference type="EMBL" id="MDDG01000001">
    <property type="protein sequence ID" value="OQE47437.1"/>
    <property type="molecule type" value="Genomic_DNA"/>
</dbReference>
<evidence type="ECO:0000313" key="4">
    <source>
        <dbReference type="EMBL" id="OQE47437.1"/>
    </source>
</evidence>
<name>A0A1V6V9T3_9EURO</name>
<dbReference type="InterPro" id="IPR001138">
    <property type="entry name" value="Zn2Cys6_DnaBD"/>
</dbReference>
<dbReference type="GO" id="GO:0008270">
    <property type="term" value="F:zinc ion binding"/>
    <property type="evidence" value="ECO:0007669"/>
    <property type="project" value="InterPro"/>
</dbReference>
<evidence type="ECO:0000256" key="1">
    <source>
        <dbReference type="ARBA" id="ARBA00023015"/>
    </source>
</evidence>
<dbReference type="CDD" id="cd00067">
    <property type="entry name" value="GAL4"/>
    <property type="match status" value="1"/>
</dbReference>
<evidence type="ECO:0000256" key="3">
    <source>
        <dbReference type="ARBA" id="ARBA00023242"/>
    </source>
</evidence>
<dbReference type="InterPro" id="IPR053157">
    <property type="entry name" value="Sterol_Uptake_Regulator"/>
</dbReference>
<evidence type="ECO:0000313" key="5">
    <source>
        <dbReference type="Proteomes" id="UP000191500"/>
    </source>
</evidence>
<dbReference type="AlphaFoldDB" id="A0A1V6V9T3"/>
<organism evidence="4 5">
    <name type="scientific">Penicillium coprophilum</name>
    <dbReference type="NCBI Taxonomy" id="36646"/>
    <lineage>
        <taxon>Eukaryota</taxon>
        <taxon>Fungi</taxon>
        <taxon>Dikarya</taxon>
        <taxon>Ascomycota</taxon>
        <taxon>Pezizomycotina</taxon>
        <taxon>Eurotiomycetes</taxon>
        <taxon>Eurotiomycetidae</taxon>
        <taxon>Eurotiales</taxon>
        <taxon>Aspergillaceae</taxon>
        <taxon>Penicillium</taxon>
    </lineage>
</organism>
<gene>
    <name evidence="4" type="ORF">PENCOP_c001G03748</name>
</gene>
<dbReference type="PANTHER" id="PTHR47784">
    <property type="entry name" value="STEROL UPTAKE CONTROL PROTEIN 2"/>
    <property type="match status" value="1"/>
</dbReference>
<evidence type="ECO:0000256" key="2">
    <source>
        <dbReference type="ARBA" id="ARBA00023163"/>
    </source>
</evidence>
<keyword evidence="5" id="KW-1185">Reference proteome</keyword>
<proteinExistence type="predicted"/>
<keyword evidence="3" id="KW-0539">Nucleus</keyword>
<dbReference type="PANTHER" id="PTHR47784:SF5">
    <property type="entry name" value="STEROL UPTAKE CONTROL PROTEIN 2"/>
    <property type="match status" value="1"/>
</dbReference>
<dbReference type="Proteomes" id="UP000191500">
    <property type="component" value="Unassembled WGS sequence"/>
</dbReference>
<accession>A0A1V6V9T3</accession>
<dbReference type="InterPro" id="IPR021858">
    <property type="entry name" value="Fun_TF"/>
</dbReference>
<reference evidence="5" key="1">
    <citation type="journal article" date="2017" name="Nat. Microbiol.">
        <title>Global analysis of biosynthetic gene clusters reveals vast potential of secondary metabolite production in Penicillium species.</title>
        <authorList>
            <person name="Nielsen J.C."/>
            <person name="Grijseels S."/>
            <person name="Prigent S."/>
            <person name="Ji B."/>
            <person name="Dainat J."/>
            <person name="Nielsen K.F."/>
            <person name="Frisvad J.C."/>
            <person name="Workman M."/>
            <person name="Nielsen J."/>
        </authorList>
    </citation>
    <scope>NUCLEOTIDE SEQUENCE [LARGE SCALE GENOMIC DNA]</scope>
    <source>
        <strain evidence="5">IBT 31321</strain>
    </source>
</reference>
<keyword evidence="2" id="KW-0804">Transcription</keyword>
<dbReference type="Pfam" id="PF11951">
    <property type="entry name" value="Fungal_trans_2"/>
    <property type="match status" value="1"/>
</dbReference>
<sequence length="426" mass="48225">MAVRNCDEKYPCTNCTKHAIQCSYVDRGISTPAESPATGSESLASSYVPSLLNIESYPATPAGNLAGLGDAKPKSERRSGLLQFLSDSPVETPTLNEDDWASDLELMHHYCTATCNTLTIREDSRHVWRIVLPMEAYSNKYLMHGLLALSALHRVSLFPTQKAKNIKASAYHQAAGLKEFRELISSPVDPSNWQPVFCFASMVMVHVCASPIRLGEDRWPAPISNMVELFSVVQGLQTLMEPWLRSLRRTRLAPLVNCVWIESEMLITSPATVHQSLLPPDIQTRIAQLHRFIDDYPFPYIQPQSEQDSSASHELPCPAEHRTDYKRSLLFFENSTRQIELAGPHVEVGMVLMWAYSLSKQFRDDLEASHPAALVLLSHWCVLLHTVNDLWFIKGTSVQLLEDIEIKINPGFREWLVWPRRWVFGK</sequence>
<protein>
    <recommendedName>
        <fullName evidence="6">Zn(2)-C6 fungal-type domain-containing protein</fullName>
    </recommendedName>
</protein>
<dbReference type="STRING" id="36646.A0A1V6V9T3"/>